<dbReference type="SUPFAM" id="SSF54236">
    <property type="entry name" value="Ubiquitin-like"/>
    <property type="match status" value="1"/>
</dbReference>
<dbReference type="FunFam" id="1.10.8.10:FF:000109">
    <property type="entry name" value="Ubiquitin-like protein DSK2"/>
    <property type="match status" value="1"/>
</dbReference>
<organism evidence="4 5">
    <name type="scientific">Leishmania donovani</name>
    <dbReference type="NCBI Taxonomy" id="5661"/>
    <lineage>
        <taxon>Eukaryota</taxon>
        <taxon>Discoba</taxon>
        <taxon>Euglenozoa</taxon>
        <taxon>Kinetoplastea</taxon>
        <taxon>Metakinetoplastina</taxon>
        <taxon>Trypanosomatida</taxon>
        <taxon>Trypanosomatidae</taxon>
        <taxon>Leishmaniinae</taxon>
        <taxon>Leishmania</taxon>
    </lineage>
</organism>
<dbReference type="InterPro" id="IPR015940">
    <property type="entry name" value="UBA"/>
</dbReference>
<gene>
    <name evidence="4" type="ORF">CGC21_12620</name>
</gene>
<dbReference type="VEuPathDB" id="TriTrypDB:LdCL_360010800"/>
<dbReference type="InterPro" id="IPR029071">
    <property type="entry name" value="Ubiquitin-like_domsf"/>
</dbReference>
<feature type="compositionally biased region" description="Low complexity" evidence="1">
    <location>
        <begin position="76"/>
        <end position="92"/>
    </location>
</feature>
<dbReference type="GO" id="GO:0003684">
    <property type="term" value="F:damaged DNA binding"/>
    <property type="evidence" value="ECO:0007669"/>
    <property type="project" value="InterPro"/>
</dbReference>
<dbReference type="FunFam" id="3.10.20.90:FF:000402">
    <property type="entry name" value="Ubiquitin-like protein DSK2"/>
    <property type="match status" value="1"/>
</dbReference>
<feature type="compositionally biased region" description="Low complexity" evidence="1">
    <location>
        <begin position="100"/>
        <end position="112"/>
    </location>
</feature>
<dbReference type="SUPFAM" id="SSF46934">
    <property type="entry name" value="UBA-like"/>
    <property type="match status" value="1"/>
</dbReference>
<dbReference type="PANTHER" id="PTHR10677:SF3">
    <property type="entry name" value="FI07626P-RELATED"/>
    <property type="match status" value="1"/>
</dbReference>
<proteinExistence type="predicted"/>
<evidence type="ECO:0000313" key="4">
    <source>
        <dbReference type="EMBL" id="TPP48174.1"/>
    </source>
</evidence>
<feature type="region of interest" description="Disordered" evidence="1">
    <location>
        <begin position="75"/>
        <end position="112"/>
    </location>
</feature>
<dbReference type="InterPro" id="IPR036353">
    <property type="entry name" value="XPC-bd_sf"/>
</dbReference>
<dbReference type="PROSITE" id="PS00299">
    <property type="entry name" value="UBIQUITIN_1"/>
    <property type="match status" value="1"/>
</dbReference>
<dbReference type="PROSITE" id="PS50030">
    <property type="entry name" value="UBA"/>
    <property type="match status" value="1"/>
</dbReference>
<dbReference type="Proteomes" id="UP000318447">
    <property type="component" value="Unassembled WGS sequence"/>
</dbReference>
<dbReference type="GO" id="GO:0031593">
    <property type="term" value="F:polyubiquitin modification-dependent protein binding"/>
    <property type="evidence" value="ECO:0007669"/>
    <property type="project" value="TreeGrafter"/>
</dbReference>
<dbReference type="InterPro" id="IPR019954">
    <property type="entry name" value="Ubiquitin_CS"/>
</dbReference>
<evidence type="ECO:0000313" key="5">
    <source>
        <dbReference type="Proteomes" id="UP000318447"/>
    </source>
</evidence>
<dbReference type="GO" id="GO:0005829">
    <property type="term" value="C:cytosol"/>
    <property type="evidence" value="ECO:0007669"/>
    <property type="project" value="TreeGrafter"/>
</dbReference>
<dbReference type="Gene3D" id="1.10.8.10">
    <property type="entry name" value="DNA helicase RuvA subunit, C-terminal domain"/>
    <property type="match status" value="1"/>
</dbReference>
<feature type="domain" description="UBA" evidence="2">
    <location>
        <begin position="241"/>
        <end position="282"/>
    </location>
</feature>
<dbReference type="AlphaFoldDB" id="A0A504XIL5"/>
<dbReference type="PANTHER" id="PTHR10677">
    <property type="entry name" value="UBIQUILIN"/>
    <property type="match status" value="1"/>
</dbReference>
<comment type="caution">
    <text evidence="4">The sequence shown here is derived from an EMBL/GenBank/DDBJ whole genome shotgun (WGS) entry which is preliminary data.</text>
</comment>
<dbReference type="VEuPathDB" id="TriTrypDB:LdBPK_360590.1"/>
<dbReference type="Gene3D" id="3.10.20.90">
    <property type="entry name" value="Phosphatidylinositol 3-kinase Catalytic Subunit, Chain A, domain 1"/>
    <property type="match status" value="1"/>
</dbReference>
<dbReference type="GO" id="GO:0043161">
    <property type="term" value="P:proteasome-mediated ubiquitin-dependent protein catabolic process"/>
    <property type="evidence" value="ECO:0007669"/>
    <property type="project" value="InterPro"/>
</dbReference>
<protein>
    <submittedName>
        <fullName evidence="4">Ubiquitin family protein</fullName>
    </submittedName>
</protein>
<dbReference type="SUPFAM" id="SSF101238">
    <property type="entry name" value="XPC-binding domain"/>
    <property type="match status" value="1"/>
</dbReference>
<evidence type="ECO:0000259" key="2">
    <source>
        <dbReference type="PROSITE" id="PS50030"/>
    </source>
</evidence>
<dbReference type="EMBL" id="RHLC01000054">
    <property type="protein sequence ID" value="TPP48174.1"/>
    <property type="molecule type" value="Genomic_DNA"/>
</dbReference>
<dbReference type="VEuPathDB" id="TriTrypDB:LDHU3_36.0750"/>
<dbReference type="SMART" id="SM00213">
    <property type="entry name" value="UBQ"/>
    <property type="match status" value="1"/>
</dbReference>
<reference evidence="5" key="1">
    <citation type="submission" date="2019-02" db="EMBL/GenBank/DDBJ databases">
        <title>FDA dAtabase for Regulatory Grade micrObial Sequences (FDA-ARGOS): Supporting development and validation of Infectious Disease Dx tests.</title>
        <authorList>
            <person name="Duncan R."/>
            <person name="Fisher C."/>
            <person name="Tallon L."/>
            <person name="Sadzewicz L."/>
            <person name="Sengamalay N."/>
            <person name="Ott S."/>
            <person name="Godinez A."/>
            <person name="Nagaraj S."/>
            <person name="Vavikolanu K."/>
            <person name="Nadendla S."/>
            <person name="Aluvathingal J."/>
            <person name="Sichtig H."/>
        </authorList>
    </citation>
    <scope>NUCLEOTIDE SEQUENCE [LARGE SCALE GENOMIC DNA]</scope>
    <source>
        <strain evidence="5">FDAARGOS_361</strain>
    </source>
</reference>
<dbReference type="SMART" id="SM00165">
    <property type="entry name" value="UBA"/>
    <property type="match status" value="1"/>
</dbReference>
<dbReference type="Pfam" id="PF00627">
    <property type="entry name" value="UBA"/>
    <property type="match status" value="1"/>
</dbReference>
<evidence type="ECO:0000256" key="1">
    <source>
        <dbReference type="SAM" id="MobiDB-lite"/>
    </source>
</evidence>
<dbReference type="InterPro" id="IPR009060">
    <property type="entry name" value="UBA-like_sf"/>
</dbReference>
<accession>A0A504XIL5</accession>
<dbReference type="InterPro" id="IPR015496">
    <property type="entry name" value="Ubiquilin"/>
</dbReference>
<name>A0A504XIL5_LEIDO</name>
<dbReference type="InterPro" id="IPR000626">
    <property type="entry name" value="Ubiquitin-like_dom"/>
</dbReference>
<sequence length="282" mass="30000">MAVTIKLANGSQHTVEVPDFSVTVAEFKKQIAEMLEIPASEQRIIMRGKVLKDDAVLSAIGMEDGSVIHVVRSKKSGASASSTNASSTLAASDPTSSPNVQPSTTTPAQPVPAQTAANPYAALMSNFGAPQTQQPVPAMELMQNPMMQQMMQQALSNPQFMQYIIQNSPQLAGLQQDQQQAIIEMMRNPYMMQQAMAMMGSLGGTGGAPLATSQAPSTPAVGGGFNPAMFAPPVPQGNPREVYREQLQLLRDMGFPNEEANIAALQQAQGNVQFALERLLGA</sequence>
<dbReference type="GO" id="GO:0006289">
    <property type="term" value="P:nucleotide-excision repair"/>
    <property type="evidence" value="ECO:0007669"/>
    <property type="project" value="InterPro"/>
</dbReference>
<dbReference type="PROSITE" id="PS50053">
    <property type="entry name" value="UBIQUITIN_2"/>
    <property type="match status" value="1"/>
</dbReference>
<dbReference type="Pfam" id="PF00240">
    <property type="entry name" value="ubiquitin"/>
    <property type="match status" value="1"/>
</dbReference>
<feature type="domain" description="Ubiquitin-like" evidence="3">
    <location>
        <begin position="1"/>
        <end position="77"/>
    </location>
</feature>
<evidence type="ECO:0000259" key="3">
    <source>
        <dbReference type="PROSITE" id="PS50053"/>
    </source>
</evidence>